<dbReference type="AlphaFoldDB" id="A0AAD7KJM0"/>
<protein>
    <submittedName>
        <fullName evidence="2">Uncharacterized protein</fullName>
    </submittedName>
</protein>
<evidence type="ECO:0000256" key="1">
    <source>
        <dbReference type="SAM" id="MobiDB-lite"/>
    </source>
</evidence>
<feature type="region of interest" description="Disordered" evidence="1">
    <location>
        <begin position="110"/>
        <end position="149"/>
    </location>
</feature>
<sequence length="149" mass="16865">MIQAAVGRRSVTIAPTRRFAPADCIAPSWKPKGYFFTTKREVHGRVGRCRTGHAFIGEDYAKFVLRECELYEQHRDILRDASAELTIPDLLGTEDGIQAVVKFLDAFTKRGQRRRETEPWPPAPEEECNDEDSEEGSEDGYGEDESKEG</sequence>
<name>A0AAD7KJM0_9AGAR</name>
<evidence type="ECO:0000313" key="2">
    <source>
        <dbReference type="EMBL" id="KAJ7786365.1"/>
    </source>
</evidence>
<gene>
    <name evidence="2" type="ORF">B0H16DRAFT_1490170</name>
</gene>
<evidence type="ECO:0000313" key="3">
    <source>
        <dbReference type="Proteomes" id="UP001215598"/>
    </source>
</evidence>
<accession>A0AAD7KJM0</accession>
<comment type="caution">
    <text evidence="2">The sequence shown here is derived from an EMBL/GenBank/DDBJ whole genome shotgun (WGS) entry which is preliminary data.</text>
</comment>
<feature type="compositionally biased region" description="Acidic residues" evidence="1">
    <location>
        <begin position="124"/>
        <end position="149"/>
    </location>
</feature>
<dbReference type="Proteomes" id="UP001215598">
    <property type="component" value="Unassembled WGS sequence"/>
</dbReference>
<proteinExistence type="predicted"/>
<organism evidence="2 3">
    <name type="scientific">Mycena metata</name>
    <dbReference type="NCBI Taxonomy" id="1033252"/>
    <lineage>
        <taxon>Eukaryota</taxon>
        <taxon>Fungi</taxon>
        <taxon>Dikarya</taxon>
        <taxon>Basidiomycota</taxon>
        <taxon>Agaricomycotina</taxon>
        <taxon>Agaricomycetes</taxon>
        <taxon>Agaricomycetidae</taxon>
        <taxon>Agaricales</taxon>
        <taxon>Marasmiineae</taxon>
        <taxon>Mycenaceae</taxon>
        <taxon>Mycena</taxon>
    </lineage>
</organism>
<dbReference type="EMBL" id="JARKIB010000001">
    <property type="protein sequence ID" value="KAJ7786365.1"/>
    <property type="molecule type" value="Genomic_DNA"/>
</dbReference>
<keyword evidence="3" id="KW-1185">Reference proteome</keyword>
<reference evidence="2" key="1">
    <citation type="submission" date="2023-03" db="EMBL/GenBank/DDBJ databases">
        <title>Massive genome expansion in bonnet fungi (Mycena s.s.) driven by repeated elements and novel gene families across ecological guilds.</title>
        <authorList>
            <consortium name="Lawrence Berkeley National Laboratory"/>
            <person name="Harder C.B."/>
            <person name="Miyauchi S."/>
            <person name="Viragh M."/>
            <person name="Kuo A."/>
            <person name="Thoen E."/>
            <person name="Andreopoulos B."/>
            <person name="Lu D."/>
            <person name="Skrede I."/>
            <person name="Drula E."/>
            <person name="Henrissat B."/>
            <person name="Morin E."/>
            <person name="Kohler A."/>
            <person name="Barry K."/>
            <person name="LaButti K."/>
            <person name="Morin E."/>
            <person name="Salamov A."/>
            <person name="Lipzen A."/>
            <person name="Mereny Z."/>
            <person name="Hegedus B."/>
            <person name="Baldrian P."/>
            <person name="Stursova M."/>
            <person name="Weitz H."/>
            <person name="Taylor A."/>
            <person name="Grigoriev I.V."/>
            <person name="Nagy L.G."/>
            <person name="Martin F."/>
            <person name="Kauserud H."/>
        </authorList>
    </citation>
    <scope>NUCLEOTIDE SEQUENCE</scope>
    <source>
        <strain evidence="2">CBHHK182m</strain>
    </source>
</reference>